<dbReference type="Proteomes" id="UP000232188">
    <property type="component" value="Unassembled WGS sequence"/>
</dbReference>
<evidence type="ECO:0000313" key="4">
    <source>
        <dbReference type="Proteomes" id="UP000232149"/>
    </source>
</evidence>
<evidence type="ECO:0000313" key="3">
    <source>
        <dbReference type="EMBL" id="PJZ62905.1"/>
    </source>
</evidence>
<comment type="caution">
    <text evidence="2">The sequence shown here is derived from an EMBL/GenBank/DDBJ whole genome shotgun (WGS) entry which is preliminary data.</text>
</comment>
<keyword evidence="1" id="KW-1133">Transmembrane helix</keyword>
<protein>
    <submittedName>
        <fullName evidence="2">Uncharacterized protein</fullName>
    </submittedName>
</protein>
<gene>
    <name evidence="3" type="ORF">CH376_05290</name>
    <name evidence="2" type="ORF">CH380_16510</name>
</gene>
<reference evidence="4 5" key="1">
    <citation type="submission" date="2017-07" db="EMBL/GenBank/DDBJ databases">
        <title>Leptospira spp. isolated from tropical soils.</title>
        <authorList>
            <person name="Thibeaux R."/>
            <person name="Iraola G."/>
            <person name="Ferres I."/>
            <person name="Bierque E."/>
            <person name="Girault D."/>
            <person name="Soupe-Gilbert M.-E."/>
            <person name="Picardeau M."/>
            <person name="Goarant C."/>
        </authorList>
    </citation>
    <scope>NUCLEOTIDE SEQUENCE [LARGE SCALE GENOMIC DNA]</scope>
    <source>
        <strain evidence="2 5">FH2-B-C1</strain>
        <strain evidence="3 4">FH2-B-D1</strain>
    </source>
</reference>
<keyword evidence="1" id="KW-0472">Membrane</keyword>
<dbReference type="Proteomes" id="UP000232149">
    <property type="component" value="Unassembled WGS sequence"/>
</dbReference>
<evidence type="ECO:0000313" key="5">
    <source>
        <dbReference type="Proteomes" id="UP000232188"/>
    </source>
</evidence>
<feature type="transmembrane region" description="Helical" evidence="1">
    <location>
        <begin position="41"/>
        <end position="63"/>
    </location>
</feature>
<keyword evidence="1" id="KW-0812">Transmembrane</keyword>
<dbReference type="EMBL" id="NPDU01000010">
    <property type="protein sequence ID" value="PJZ62905.1"/>
    <property type="molecule type" value="Genomic_DNA"/>
</dbReference>
<proteinExistence type="predicted"/>
<accession>A0A2M9YKG3</accession>
<dbReference type="AlphaFoldDB" id="A0A2M9YKG3"/>
<dbReference type="EMBL" id="NPDV01000016">
    <property type="protein sequence ID" value="PJZ52043.1"/>
    <property type="molecule type" value="Genomic_DNA"/>
</dbReference>
<keyword evidence="4" id="KW-1185">Reference proteome</keyword>
<evidence type="ECO:0000313" key="2">
    <source>
        <dbReference type="EMBL" id="PJZ52043.1"/>
    </source>
</evidence>
<organism evidence="2 5">
    <name type="scientific">Leptospira adleri</name>
    <dbReference type="NCBI Taxonomy" id="2023186"/>
    <lineage>
        <taxon>Bacteria</taxon>
        <taxon>Pseudomonadati</taxon>
        <taxon>Spirochaetota</taxon>
        <taxon>Spirochaetia</taxon>
        <taxon>Leptospirales</taxon>
        <taxon>Leptospiraceae</taxon>
        <taxon>Leptospira</taxon>
    </lineage>
</organism>
<name>A0A2M9YKG3_9LEPT</name>
<evidence type="ECO:0000256" key="1">
    <source>
        <dbReference type="SAM" id="Phobius"/>
    </source>
</evidence>
<sequence length="64" mass="7808">MKIVFSEILWPWKTRISKPRTRQSFLSSIVFYKNRLCFQKITIFFFLFCGNIQYTLNSLFISFI</sequence>